<dbReference type="WBParaSite" id="PgR002_g141_t01">
    <property type="protein sequence ID" value="PgR002_g141_t01"/>
    <property type="gene ID" value="PgR002_g141"/>
</dbReference>
<dbReference type="Proteomes" id="UP000887569">
    <property type="component" value="Unplaced"/>
</dbReference>
<name>A0A915A713_PARUN</name>
<dbReference type="AlphaFoldDB" id="A0A915A713"/>
<organism evidence="1 2">
    <name type="scientific">Parascaris univalens</name>
    <name type="common">Nematode worm</name>
    <dbReference type="NCBI Taxonomy" id="6257"/>
    <lineage>
        <taxon>Eukaryota</taxon>
        <taxon>Metazoa</taxon>
        <taxon>Ecdysozoa</taxon>
        <taxon>Nematoda</taxon>
        <taxon>Chromadorea</taxon>
        <taxon>Rhabditida</taxon>
        <taxon>Spirurina</taxon>
        <taxon>Ascaridomorpha</taxon>
        <taxon>Ascaridoidea</taxon>
        <taxon>Ascarididae</taxon>
        <taxon>Parascaris</taxon>
    </lineage>
</organism>
<keyword evidence="1" id="KW-1185">Reference proteome</keyword>
<evidence type="ECO:0000313" key="1">
    <source>
        <dbReference type="Proteomes" id="UP000887569"/>
    </source>
</evidence>
<sequence>SWIGYTDGPSSIVVSTPRCGRGDTGSIPVLGINDRNSCQRMQKFRFRRRTPTSVLLPAENDCPCPRLLAQSRKDGTSRSVVGTPRYVRGDTFPICRFSSSDKGSIRISSF</sequence>
<evidence type="ECO:0000313" key="2">
    <source>
        <dbReference type="WBParaSite" id="PgR002_g141_t01"/>
    </source>
</evidence>
<proteinExistence type="predicted"/>
<accession>A0A915A713</accession>
<protein>
    <submittedName>
        <fullName evidence="2">Uncharacterized protein</fullName>
    </submittedName>
</protein>
<reference evidence="2" key="1">
    <citation type="submission" date="2022-11" db="UniProtKB">
        <authorList>
            <consortium name="WormBaseParasite"/>
        </authorList>
    </citation>
    <scope>IDENTIFICATION</scope>
</reference>